<dbReference type="InterPro" id="IPR036179">
    <property type="entry name" value="Ig-like_dom_sf"/>
</dbReference>
<sequence length="365" mass="41263">MGMCVWFTIETTYRKLCHVLPNVLSYTAASVCEENNTCSHNTPCKCEENNTCSHNTPCKCEENNTCTQNTPCKCEENNTCTQNTPCKCEENNTCSHNTPCKCEENNTCTQNTPCKCEENNTCTQNTPCKCEENNTCTHNTPCNCEENNTCTHNTPSKCEENNTCTHNTPCKCEENDTCTHNTPCKCEENNYTCSLNTPSKCINGSRLTIFNITRHCSAIYRCFVTNAKGNNSVDFDVTVIHKPMVKIEVNTTTDDNVVTKENDIKFSKKKKTTLECIINAEPRTDYIEWSVGERRIGSWNKTLGFPETCKSFEKRYMITKDKPTYFSEHEVLKLQILTPTKDDVGTFKCLASNIVDSQSAEVEIV</sequence>
<dbReference type="InterPro" id="IPR007110">
    <property type="entry name" value="Ig-like_dom"/>
</dbReference>
<organism evidence="2 3">
    <name type="scientific">Mytilus coruscus</name>
    <name type="common">Sea mussel</name>
    <dbReference type="NCBI Taxonomy" id="42192"/>
    <lineage>
        <taxon>Eukaryota</taxon>
        <taxon>Metazoa</taxon>
        <taxon>Spiralia</taxon>
        <taxon>Lophotrochozoa</taxon>
        <taxon>Mollusca</taxon>
        <taxon>Bivalvia</taxon>
        <taxon>Autobranchia</taxon>
        <taxon>Pteriomorphia</taxon>
        <taxon>Mytilida</taxon>
        <taxon>Mytiloidea</taxon>
        <taxon>Mytilidae</taxon>
        <taxon>Mytilinae</taxon>
        <taxon>Mytilus</taxon>
    </lineage>
</organism>
<dbReference type="Proteomes" id="UP000507470">
    <property type="component" value="Unassembled WGS sequence"/>
</dbReference>
<proteinExistence type="predicted"/>
<dbReference type="Gene3D" id="2.60.40.10">
    <property type="entry name" value="Immunoglobulins"/>
    <property type="match status" value="2"/>
</dbReference>
<gene>
    <name evidence="2" type="ORF">MCOR_13202</name>
</gene>
<dbReference type="EMBL" id="CACVKT020002230">
    <property type="protein sequence ID" value="CAC5376635.1"/>
    <property type="molecule type" value="Genomic_DNA"/>
</dbReference>
<dbReference type="InterPro" id="IPR013783">
    <property type="entry name" value="Ig-like_fold"/>
</dbReference>
<dbReference type="AlphaFoldDB" id="A0A6J8B2Q8"/>
<protein>
    <recommendedName>
        <fullName evidence="1">Ig-like domain-containing protein</fullName>
    </recommendedName>
</protein>
<name>A0A6J8B2Q8_MYTCO</name>
<evidence type="ECO:0000313" key="2">
    <source>
        <dbReference type="EMBL" id="CAC5376635.1"/>
    </source>
</evidence>
<keyword evidence="3" id="KW-1185">Reference proteome</keyword>
<dbReference type="OrthoDB" id="6159398at2759"/>
<reference evidence="2 3" key="1">
    <citation type="submission" date="2020-06" db="EMBL/GenBank/DDBJ databases">
        <authorList>
            <person name="Li R."/>
            <person name="Bekaert M."/>
        </authorList>
    </citation>
    <scope>NUCLEOTIDE SEQUENCE [LARGE SCALE GENOMIC DNA]</scope>
    <source>
        <strain evidence="3">wild</strain>
    </source>
</reference>
<accession>A0A6J8B2Q8</accession>
<evidence type="ECO:0000313" key="3">
    <source>
        <dbReference type="Proteomes" id="UP000507470"/>
    </source>
</evidence>
<dbReference type="PROSITE" id="PS50835">
    <property type="entry name" value="IG_LIKE"/>
    <property type="match status" value="1"/>
</dbReference>
<dbReference type="SUPFAM" id="SSF48726">
    <property type="entry name" value="Immunoglobulin"/>
    <property type="match status" value="2"/>
</dbReference>
<evidence type="ECO:0000259" key="1">
    <source>
        <dbReference type="PROSITE" id="PS50835"/>
    </source>
</evidence>
<feature type="domain" description="Ig-like" evidence="1">
    <location>
        <begin position="243"/>
        <end position="365"/>
    </location>
</feature>